<feature type="domain" description="Response regulatory" evidence="3">
    <location>
        <begin position="1"/>
        <end position="113"/>
    </location>
</feature>
<dbReference type="PROSITE" id="PS50110">
    <property type="entry name" value="RESPONSE_REGULATORY"/>
    <property type="match status" value="1"/>
</dbReference>
<dbReference type="InterPro" id="IPR050595">
    <property type="entry name" value="Bact_response_regulator"/>
</dbReference>
<keyword evidence="1 2" id="KW-0597">Phosphoprotein</keyword>
<sequence>MDDNSGLVRTMEKVLVKAGYEVIQATGFRDALDKATFQKFEILLTDFDMPEGNGIELIKRYREKNKNQKIVALIMSAYSEVELELIKNPGLADGFLLKPFLVRELLDLLKRYH</sequence>
<reference evidence="4 6" key="1">
    <citation type="submission" date="2020-06" db="EMBL/GenBank/DDBJ databases">
        <title>Anoxygenic phototrophic Chloroflexota member uses a Type I reaction center.</title>
        <authorList>
            <person name="Tsuji J.M."/>
            <person name="Shaw N.A."/>
            <person name="Nagashima S."/>
            <person name="Venkiteswaran J."/>
            <person name="Schiff S.L."/>
            <person name="Hanada S."/>
            <person name="Tank M."/>
            <person name="Neufeld J.D."/>
        </authorList>
    </citation>
    <scope>NUCLEOTIDE SEQUENCE [LARGE SCALE GENOMIC DNA]</scope>
    <source>
        <strain evidence="4">L227-S17</strain>
    </source>
</reference>
<dbReference type="Gene3D" id="3.40.50.2300">
    <property type="match status" value="1"/>
</dbReference>
<keyword evidence="7" id="KW-1185">Reference proteome</keyword>
<evidence type="ECO:0000259" key="3">
    <source>
        <dbReference type="PROSITE" id="PS50110"/>
    </source>
</evidence>
<reference evidence="5" key="2">
    <citation type="journal article" date="2024" name="Nature">
        <title>Anoxygenic phototroph of the Chloroflexota uses a type I reaction centre.</title>
        <authorList>
            <person name="Tsuji J.M."/>
            <person name="Shaw N.A."/>
            <person name="Nagashima S."/>
            <person name="Venkiteswaran J.J."/>
            <person name="Schiff S.L."/>
            <person name="Watanabe T."/>
            <person name="Fukui M."/>
            <person name="Hanada S."/>
            <person name="Tank M."/>
            <person name="Neufeld J.D."/>
        </authorList>
    </citation>
    <scope>NUCLEOTIDE SEQUENCE</scope>
    <source>
        <strain evidence="5">L227-S17</strain>
    </source>
</reference>
<evidence type="ECO:0000313" key="7">
    <source>
        <dbReference type="Proteomes" id="UP001431572"/>
    </source>
</evidence>
<proteinExistence type="predicted"/>
<dbReference type="Proteomes" id="UP000521676">
    <property type="component" value="Unassembled WGS sequence"/>
</dbReference>
<organism evidence="4 6">
    <name type="scientific">Candidatus Chlorohelix allophototropha</name>
    <dbReference type="NCBI Taxonomy" id="3003348"/>
    <lineage>
        <taxon>Bacteria</taxon>
        <taxon>Bacillati</taxon>
        <taxon>Chloroflexota</taxon>
        <taxon>Chloroflexia</taxon>
        <taxon>Candidatus Chloroheliales</taxon>
        <taxon>Candidatus Chloroheliaceae</taxon>
        <taxon>Candidatus Chlorohelix</taxon>
    </lineage>
</organism>
<dbReference type="GO" id="GO:0000160">
    <property type="term" value="P:phosphorelay signal transduction system"/>
    <property type="evidence" value="ECO:0007669"/>
    <property type="project" value="InterPro"/>
</dbReference>
<dbReference type="CDD" id="cd00156">
    <property type="entry name" value="REC"/>
    <property type="match status" value="1"/>
</dbReference>
<dbReference type="InterPro" id="IPR001789">
    <property type="entry name" value="Sig_transdc_resp-reg_receiver"/>
</dbReference>
<dbReference type="EMBL" id="JACATZ010000001">
    <property type="protein sequence ID" value="NWJ45047.1"/>
    <property type="molecule type" value="Genomic_DNA"/>
</dbReference>
<gene>
    <name evidence="4" type="ORF">HXX08_04125</name>
    <name evidence="5" type="ORF">OZ401_000173</name>
</gene>
<name>A0A8T7LVY0_9CHLR</name>
<evidence type="ECO:0000256" key="2">
    <source>
        <dbReference type="PROSITE-ProRule" id="PRU00169"/>
    </source>
</evidence>
<dbReference type="PANTHER" id="PTHR44591">
    <property type="entry name" value="STRESS RESPONSE REGULATOR PROTEIN 1"/>
    <property type="match status" value="1"/>
</dbReference>
<dbReference type="SUPFAM" id="SSF52172">
    <property type="entry name" value="CheY-like"/>
    <property type="match status" value="1"/>
</dbReference>
<dbReference type="EMBL" id="CP128399">
    <property type="protein sequence ID" value="WJW66928.1"/>
    <property type="molecule type" value="Genomic_DNA"/>
</dbReference>
<dbReference type="SMART" id="SM00448">
    <property type="entry name" value="REC"/>
    <property type="match status" value="1"/>
</dbReference>
<evidence type="ECO:0000313" key="4">
    <source>
        <dbReference type="EMBL" id="NWJ45047.1"/>
    </source>
</evidence>
<protein>
    <submittedName>
        <fullName evidence="4">Response regulator</fullName>
    </submittedName>
</protein>
<feature type="modified residue" description="4-aspartylphosphate" evidence="2">
    <location>
        <position position="46"/>
    </location>
</feature>
<dbReference type="PANTHER" id="PTHR44591:SF3">
    <property type="entry name" value="RESPONSE REGULATORY DOMAIN-CONTAINING PROTEIN"/>
    <property type="match status" value="1"/>
</dbReference>
<dbReference type="RefSeq" id="WP_341468821.1">
    <property type="nucleotide sequence ID" value="NZ_CP128399.1"/>
</dbReference>
<evidence type="ECO:0000256" key="1">
    <source>
        <dbReference type="ARBA" id="ARBA00022553"/>
    </source>
</evidence>
<evidence type="ECO:0000313" key="5">
    <source>
        <dbReference type="EMBL" id="WJW66928.1"/>
    </source>
</evidence>
<dbReference type="Pfam" id="PF00072">
    <property type="entry name" value="Response_reg"/>
    <property type="match status" value="1"/>
</dbReference>
<dbReference type="InterPro" id="IPR011006">
    <property type="entry name" value="CheY-like_superfamily"/>
</dbReference>
<accession>A0A8T7LVY0</accession>
<evidence type="ECO:0000313" key="6">
    <source>
        <dbReference type="Proteomes" id="UP000521676"/>
    </source>
</evidence>
<dbReference type="AlphaFoldDB" id="A0A8T7LVY0"/>
<dbReference type="Proteomes" id="UP001431572">
    <property type="component" value="Chromosome 1"/>
</dbReference>